<evidence type="ECO:0000256" key="1">
    <source>
        <dbReference type="ARBA" id="ARBA00006484"/>
    </source>
</evidence>
<sequence length="269" mass="28473">MSIRTTEGGLQDSVALVTGATGYIGRAVAVRLARDGARVIVSGRNAQAGAAVVNEIEAQGGKACFEAADLYDPAQLHALAGRVAARFGRIDILVGSGAGASQDSLGFRLFKEMDEQHIERFIRAHWLTRLHAIRAVYPHMCAAGGGSMVMIGTDAGRVATVGEALIGGATAAMMQMCRVLAREFGRERIRMNAVSMSYISDAEPRWQDGSESLMGGDRHAGMLQNLRRRMHFDVRCQDIAEAVAFLASPAAQAITGQTLSVNGGLSTPG</sequence>
<gene>
    <name evidence="2" type="ORF">RM530_02060</name>
</gene>
<comment type="caution">
    <text evidence="2">The sequence shown here is derived from an EMBL/GenBank/DDBJ whole genome shotgun (WGS) entry which is preliminary data.</text>
</comment>
<organism evidence="2 3">
    <name type="scientific">Banduia mediterranea</name>
    <dbReference type="NCBI Taxonomy" id="3075609"/>
    <lineage>
        <taxon>Bacteria</taxon>
        <taxon>Pseudomonadati</taxon>
        <taxon>Pseudomonadota</taxon>
        <taxon>Gammaproteobacteria</taxon>
        <taxon>Nevskiales</taxon>
        <taxon>Algiphilaceae</taxon>
        <taxon>Banduia</taxon>
    </lineage>
</organism>
<dbReference type="Proteomes" id="UP001254608">
    <property type="component" value="Unassembled WGS sequence"/>
</dbReference>
<dbReference type="EMBL" id="JAVRIC010000002">
    <property type="protein sequence ID" value="MDT0496150.1"/>
    <property type="molecule type" value="Genomic_DNA"/>
</dbReference>
<comment type="similarity">
    <text evidence="1">Belongs to the short-chain dehydrogenases/reductases (SDR) family.</text>
</comment>
<evidence type="ECO:0000313" key="2">
    <source>
        <dbReference type="EMBL" id="MDT0496150.1"/>
    </source>
</evidence>
<dbReference type="InterPro" id="IPR036291">
    <property type="entry name" value="NAD(P)-bd_dom_sf"/>
</dbReference>
<dbReference type="PANTHER" id="PTHR42879:SF2">
    <property type="entry name" value="3-OXOACYL-[ACYL-CARRIER-PROTEIN] REDUCTASE FABG"/>
    <property type="match status" value="1"/>
</dbReference>
<name>A0ABU2WF50_9GAMM</name>
<dbReference type="Gene3D" id="3.40.50.720">
    <property type="entry name" value="NAD(P)-binding Rossmann-like Domain"/>
    <property type="match status" value="1"/>
</dbReference>
<proteinExistence type="inferred from homology"/>
<reference evidence="2 3" key="1">
    <citation type="submission" date="2023-09" db="EMBL/GenBank/DDBJ databases">
        <authorList>
            <person name="Rey-Velasco X."/>
        </authorList>
    </citation>
    <scope>NUCLEOTIDE SEQUENCE [LARGE SCALE GENOMIC DNA]</scope>
    <source>
        <strain evidence="2 3">W345</strain>
    </source>
</reference>
<dbReference type="InterPro" id="IPR050259">
    <property type="entry name" value="SDR"/>
</dbReference>
<dbReference type="CDD" id="cd05233">
    <property type="entry name" value="SDR_c"/>
    <property type="match status" value="1"/>
</dbReference>
<dbReference type="SUPFAM" id="SSF51735">
    <property type="entry name" value="NAD(P)-binding Rossmann-fold domains"/>
    <property type="match status" value="1"/>
</dbReference>
<dbReference type="PANTHER" id="PTHR42879">
    <property type="entry name" value="3-OXOACYL-(ACYL-CARRIER-PROTEIN) REDUCTASE"/>
    <property type="match status" value="1"/>
</dbReference>
<protein>
    <submittedName>
        <fullName evidence="2">SDR family oxidoreductase</fullName>
    </submittedName>
</protein>
<evidence type="ECO:0000313" key="3">
    <source>
        <dbReference type="Proteomes" id="UP001254608"/>
    </source>
</evidence>
<dbReference type="InterPro" id="IPR002347">
    <property type="entry name" value="SDR_fam"/>
</dbReference>
<dbReference type="RefSeq" id="WP_311363541.1">
    <property type="nucleotide sequence ID" value="NZ_JAVRIC010000002.1"/>
</dbReference>
<accession>A0ABU2WF50</accession>
<dbReference type="Pfam" id="PF13561">
    <property type="entry name" value="adh_short_C2"/>
    <property type="match status" value="1"/>
</dbReference>
<keyword evidence="3" id="KW-1185">Reference proteome</keyword>
<dbReference type="PRINTS" id="PR00081">
    <property type="entry name" value="GDHRDH"/>
</dbReference>